<feature type="domain" description="RNA polymerase sigma factor 70 region 4 type 2" evidence="6">
    <location>
        <begin position="126"/>
        <end position="169"/>
    </location>
</feature>
<dbReference type="PANTHER" id="PTHR43133:SF62">
    <property type="entry name" value="RNA POLYMERASE SIGMA FACTOR SIGZ"/>
    <property type="match status" value="1"/>
</dbReference>
<sequence length="190" mass="21617">MSTTKGIIYSEQELVSFLKENNKIVFDYLFDNYSGSLFIIINKITGDFHTSEDVLQDVFVKIWGKMGLYDSQKGAFFTWMRTIASNTAIDSLRSSGEMIKRNTHSENAPDNVFARSAEQIDLIGVTALILKLRPQFQIILKLIYLEGFTIKEVATKLKIPEGTVKTRLRVSLKSIKNSFQYLSQKESNIA</sequence>
<evidence type="ECO:0000259" key="6">
    <source>
        <dbReference type="Pfam" id="PF08281"/>
    </source>
</evidence>
<dbReference type="Pfam" id="PF04542">
    <property type="entry name" value="Sigma70_r2"/>
    <property type="match status" value="1"/>
</dbReference>
<proteinExistence type="inferred from homology"/>
<dbReference type="NCBIfam" id="TIGR02937">
    <property type="entry name" value="sigma70-ECF"/>
    <property type="match status" value="1"/>
</dbReference>
<comment type="caution">
    <text evidence="7">The sequence shown here is derived from an EMBL/GenBank/DDBJ whole genome shotgun (WGS) entry which is preliminary data.</text>
</comment>
<evidence type="ECO:0000313" key="8">
    <source>
        <dbReference type="Proteomes" id="UP000239872"/>
    </source>
</evidence>
<evidence type="ECO:0000313" key="7">
    <source>
        <dbReference type="EMBL" id="PQJ09080.1"/>
    </source>
</evidence>
<evidence type="ECO:0000256" key="2">
    <source>
        <dbReference type="ARBA" id="ARBA00023015"/>
    </source>
</evidence>
<keyword evidence="4" id="KW-0804">Transcription</keyword>
<accession>A0A2S7SQB6</accession>
<dbReference type="InterPro" id="IPR036388">
    <property type="entry name" value="WH-like_DNA-bd_sf"/>
</dbReference>
<dbReference type="GO" id="GO:0003677">
    <property type="term" value="F:DNA binding"/>
    <property type="evidence" value="ECO:0007669"/>
    <property type="project" value="InterPro"/>
</dbReference>
<dbReference type="Gene3D" id="1.10.10.10">
    <property type="entry name" value="Winged helix-like DNA-binding domain superfamily/Winged helix DNA-binding domain"/>
    <property type="match status" value="1"/>
</dbReference>
<keyword evidence="8" id="KW-1185">Reference proteome</keyword>
<dbReference type="InterPro" id="IPR039425">
    <property type="entry name" value="RNA_pol_sigma-70-like"/>
</dbReference>
<name>A0A2S7SQB6_9BACT</name>
<reference evidence="7 8" key="1">
    <citation type="submission" date="2018-01" db="EMBL/GenBank/DDBJ databases">
        <title>A novel member of the phylum Bacteroidetes isolated from glacier ice.</title>
        <authorList>
            <person name="Liu Q."/>
            <person name="Xin Y.-H."/>
        </authorList>
    </citation>
    <scope>NUCLEOTIDE SEQUENCE [LARGE SCALE GENOMIC DNA]</scope>
    <source>
        <strain evidence="7 8">RB1R16</strain>
    </source>
</reference>
<feature type="domain" description="RNA polymerase sigma-70 region 2" evidence="5">
    <location>
        <begin position="29"/>
        <end position="95"/>
    </location>
</feature>
<gene>
    <name evidence="7" type="ORF">CJD36_021125</name>
</gene>
<evidence type="ECO:0000259" key="5">
    <source>
        <dbReference type="Pfam" id="PF04542"/>
    </source>
</evidence>
<evidence type="ECO:0000256" key="1">
    <source>
        <dbReference type="ARBA" id="ARBA00010641"/>
    </source>
</evidence>
<dbReference type="OrthoDB" id="9784272at2"/>
<dbReference type="GO" id="GO:0016987">
    <property type="term" value="F:sigma factor activity"/>
    <property type="evidence" value="ECO:0007669"/>
    <property type="project" value="UniProtKB-KW"/>
</dbReference>
<evidence type="ECO:0000256" key="3">
    <source>
        <dbReference type="ARBA" id="ARBA00023082"/>
    </source>
</evidence>
<keyword evidence="3" id="KW-0731">Sigma factor</keyword>
<dbReference type="AlphaFoldDB" id="A0A2S7SQB6"/>
<organism evidence="7 8">
    <name type="scientific">Flavipsychrobacter stenotrophus</name>
    <dbReference type="NCBI Taxonomy" id="2077091"/>
    <lineage>
        <taxon>Bacteria</taxon>
        <taxon>Pseudomonadati</taxon>
        <taxon>Bacteroidota</taxon>
        <taxon>Chitinophagia</taxon>
        <taxon>Chitinophagales</taxon>
        <taxon>Chitinophagaceae</taxon>
        <taxon>Flavipsychrobacter</taxon>
    </lineage>
</organism>
<protein>
    <submittedName>
        <fullName evidence="7">RNA polymerase subunit sigma-70</fullName>
    </submittedName>
</protein>
<dbReference type="Pfam" id="PF08281">
    <property type="entry name" value="Sigma70_r4_2"/>
    <property type="match status" value="1"/>
</dbReference>
<dbReference type="InterPro" id="IPR013324">
    <property type="entry name" value="RNA_pol_sigma_r3/r4-like"/>
</dbReference>
<dbReference type="PANTHER" id="PTHR43133">
    <property type="entry name" value="RNA POLYMERASE ECF-TYPE SIGMA FACTO"/>
    <property type="match status" value="1"/>
</dbReference>
<keyword evidence="2" id="KW-0805">Transcription regulation</keyword>
<dbReference type="EMBL" id="PPSL01000008">
    <property type="protein sequence ID" value="PQJ09080.1"/>
    <property type="molecule type" value="Genomic_DNA"/>
</dbReference>
<dbReference type="InterPro" id="IPR007627">
    <property type="entry name" value="RNA_pol_sigma70_r2"/>
</dbReference>
<dbReference type="InterPro" id="IPR014284">
    <property type="entry name" value="RNA_pol_sigma-70_dom"/>
</dbReference>
<dbReference type="Proteomes" id="UP000239872">
    <property type="component" value="Unassembled WGS sequence"/>
</dbReference>
<dbReference type="InterPro" id="IPR013325">
    <property type="entry name" value="RNA_pol_sigma_r2"/>
</dbReference>
<dbReference type="Gene3D" id="1.10.1740.10">
    <property type="match status" value="1"/>
</dbReference>
<comment type="similarity">
    <text evidence="1">Belongs to the sigma-70 factor family. ECF subfamily.</text>
</comment>
<dbReference type="SUPFAM" id="SSF88659">
    <property type="entry name" value="Sigma3 and sigma4 domains of RNA polymerase sigma factors"/>
    <property type="match status" value="1"/>
</dbReference>
<dbReference type="GO" id="GO:0006352">
    <property type="term" value="P:DNA-templated transcription initiation"/>
    <property type="evidence" value="ECO:0007669"/>
    <property type="project" value="InterPro"/>
</dbReference>
<dbReference type="RefSeq" id="WP_105041202.1">
    <property type="nucleotide sequence ID" value="NZ_PPSL01000008.1"/>
</dbReference>
<evidence type="ECO:0000256" key="4">
    <source>
        <dbReference type="ARBA" id="ARBA00023163"/>
    </source>
</evidence>
<dbReference type="InterPro" id="IPR013249">
    <property type="entry name" value="RNA_pol_sigma70_r4_t2"/>
</dbReference>
<dbReference type="SUPFAM" id="SSF88946">
    <property type="entry name" value="Sigma2 domain of RNA polymerase sigma factors"/>
    <property type="match status" value="1"/>
</dbReference>
<dbReference type="CDD" id="cd06171">
    <property type="entry name" value="Sigma70_r4"/>
    <property type="match status" value="1"/>
</dbReference>